<comment type="caution">
    <text evidence="2">The sequence shown here is derived from an EMBL/GenBank/DDBJ whole genome shotgun (WGS) entry which is preliminary data.</text>
</comment>
<dbReference type="PROSITE" id="PS51725">
    <property type="entry name" value="ABM"/>
    <property type="match status" value="1"/>
</dbReference>
<sequence>MILISGTIRLPEAGLAAALPAMRAMMAASRAEPGCLHYAYAQDLEDPTLIHVSERWTSRAALAAHFASAHLAAWRSQFAALGIHDRNLILMEGDAEPT</sequence>
<name>A0A255Z0L2_9SPHN</name>
<evidence type="ECO:0000313" key="3">
    <source>
        <dbReference type="Proteomes" id="UP000216991"/>
    </source>
</evidence>
<organism evidence="2 3">
    <name type="scientific">Sandarakinorhabdus cyanobacteriorum</name>
    <dbReference type="NCBI Taxonomy" id="1981098"/>
    <lineage>
        <taxon>Bacteria</taxon>
        <taxon>Pseudomonadati</taxon>
        <taxon>Pseudomonadota</taxon>
        <taxon>Alphaproteobacteria</taxon>
        <taxon>Sphingomonadales</taxon>
        <taxon>Sphingosinicellaceae</taxon>
        <taxon>Sandarakinorhabdus</taxon>
    </lineage>
</organism>
<proteinExistence type="predicted"/>
<dbReference type="Gene3D" id="3.30.70.100">
    <property type="match status" value="1"/>
</dbReference>
<dbReference type="Proteomes" id="UP000216991">
    <property type="component" value="Unassembled WGS sequence"/>
</dbReference>
<evidence type="ECO:0000313" key="2">
    <source>
        <dbReference type="EMBL" id="OYQ34455.1"/>
    </source>
</evidence>
<dbReference type="InterPro" id="IPR007138">
    <property type="entry name" value="ABM_dom"/>
</dbReference>
<dbReference type="EMBL" id="NOXT01000068">
    <property type="protein sequence ID" value="OYQ34455.1"/>
    <property type="molecule type" value="Genomic_DNA"/>
</dbReference>
<dbReference type="Pfam" id="PF03992">
    <property type="entry name" value="ABM"/>
    <property type="match status" value="1"/>
</dbReference>
<evidence type="ECO:0000259" key="1">
    <source>
        <dbReference type="PROSITE" id="PS51725"/>
    </source>
</evidence>
<dbReference type="InterPro" id="IPR011008">
    <property type="entry name" value="Dimeric_a/b-barrel"/>
</dbReference>
<dbReference type="GO" id="GO:0004497">
    <property type="term" value="F:monooxygenase activity"/>
    <property type="evidence" value="ECO:0007669"/>
    <property type="project" value="UniProtKB-KW"/>
</dbReference>
<dbReference type="PANTHER" id="PTHR33336:SF3">
    <property type="entry name" value="ABM DOMAIN-CONTAINING PROTEIN"/>
    <property type="match status" value="1"/>
</dbReference>
<feature type="domain" description="ABM" evidence="1">
    <location>
        <begin position="2"/>
        <end position="90"/>
    </location>
</feature>
<dbReference type="AlphaFoldDB" id="A0A255Z0L2"/>
<reference evidence="2 3" key="1">
    <citation type="submission" date="2017-07" db="EMBL/GenBank/DDBJ databases">
        <title>Sandarakinorhabdus cyanobacteriorum sp. nov., a novel bacterium isolated from cyanobacterial aggregates in a eutrophic lake.</title>
        <authorList>
            <person name="Cai H."/>
        </authorList>
    </citation>
    <scope>NUCLEOTIDE SEQUENCE [LARGE SCALE GENOMIC DNA]</scope>
    <source>
        <strain evidence="2 3">TH057</strain>
    </source>
</reference>
<keyword evidence="3" id="KW-1185">Reference proteome</keyword>
<keyword evidence="2" id="KW-0560">Oxidoreductase</keyword>
<dbReference type="RefSeq" id="WP_094472587.1">
    <property type="nucleotide sequence ID" value="NZ_NOXT01000068.1"/>
</dbReference>
<gene>
    <name evidence="2" type="ORF">CHU93_02335</name>
</gene>
<dbReference type="PANTHER" id="PTHR33336">
    <property type="entry name" value="QUINOL MONOOXYGENASE YGIN-RELATED"/>
    <property type="match status" value="1"/>
</dbReference>
<keyword evidence="2" id="KW-0503">Monooxygenase</keyword>
<protein>
    <submittedName>
        <fullName evidence="2">Antibiotic biosynthesis monooxygenase</fullName>
    </submittedName>
</protein>
<accession>A0A255Z0L2</accession>
<dbReference type="SUPFAM" id="SSF54909">
    <property type="entry name" value="Dimeric alpha+beta barrel"/>
    <property type="match status" value="1"/>
</dbReference>
<dbReference type="InterPro" id="IPR050744">
    <property type="entry name" value="AI-2_Isomerase_LsrG"/>
</dbReference>